<dbReference type="PANTHER" id="PTHR10701:SF0">
    <property type="entry name" value="SMALL NUCLEAR RIBONUCLEOPROTEIN-ASSOCIATED PROTEIN B"/>
    <property type="match status" value="1"/>
</dbReference>
<evidence type="ECO:0000313" key="13">
    <source>
        <dbReference type="Proteomes" id="UP000078348"/>
    </source>
</evidence>
<evidence type="ECO:0000256" key="9">
    <source>
        <dbReference type="ARBA" id="ARBA00023274"/>
    </source>
</evidence>
<protein>
    <recommendedName>
        <fullName evidence="10">Sm protein B</fullName>
    </recommendedName>
</protein>
<dbReference type="Pfam" id="PF01423">
    <property type="entry name" value="LSM"/>
    <property type="match status" value="1"/>
</dbReference>
<dbReference type="STRING" id="478820.A0A196SEW6"/>
<dbReference type="AlphaFoldDB" id="A0A196SEW6"/>
<gene>
    <name evidence="12" type="ORF">AV274_2674</name>
</gene>
<dbReference type="Gene3D" id="2.30.30.100">
    <property type="match status" value="1"/>
</dbReference>
<dbReference type="GO" id="GO:0005682">
    <property type="term" value="C:U5 snRNP"/>
    <property type="evidence" value="ECO:0007669"/>
    <property type="project" value="TreeGrafter"/>
</dbReference>
<keyword evidence="7" id="KW-0508">mRNA splicing</keyword>
<dbReference type="CDD" id="cd01717">
    <property type="entry name" value="Sm_B"/>
    <property type="match status" value="1"/>
</dbReference>
<dbReference type="SUPFAM" id="SSF50182">
    <property type="entry name" value="Sm-like ribonucleoproteins"/>
    <property type="match status" value="1"/>
</dbReference>
<dbReference type="GO" id="GO:0070990">
    <property type="term" value="F:snRNP binding"/>
    <property type="evidence" value="ECO:0007669"/>
    <property type="project" value="TreeGrafter"/>
</dbReference>
<organism evidence="12 13">
    <name type="scientific">Blastocystis sp. subtype 1 (strain ATCC 50177 / NandII)</name>
    <dbReference type="NCBI Taxonomy" id="478820"/>
    <lineage>
        <taxon>Eukaryota</taxon>
        <taxon>Sar</taxon>
        <taxon>Stramenopiles</taxon>
        <taxon>Bigyra</taxon>
        <taxon>Opalozoa</taxon>
        <taxon>Opalinata</taxon>
        <taxon>Blastocystidae</taxon>
        <taxon>Blastocystis</taxon>
    </lineage>
</organism>
<evidence type="ECO:0000313" key="12">
    <source>
        <dbReference type="EMBL" id="OAO15600.1"/>
    </source>
</evidence>
<dbReference type="GO" id="GO:0003723">
    <property type="term" value="F:RNA binding"/>
    <property type="evidence" value="ECO:0007669"/>
    <property type="project" value="UniProtKB-KW"/>
</dbReference>
<keyword evidence="6" id="KW-0694">RNA-binding</keyword>
<comment type="caution">
    <text evidence="12">The sequence shown here is derived from an EMBL/GenBank/DDBJ whole genome shotgun (WGS) entry which is preliminary data.</text>
</comment>
<reference evidence="12 13" key="1">
    <citation type="submission" date="2016-05" db="EMBL/GenBank/DDBJ databases">
        <title>Nuclear genome of Blastocystis sp. subtype 1 NandII.</title>
        <authorList>
            <person name="Gentekaki E."/>
            <person name="Curtis B."/>
            <person name="Stairs C."/>
            <person name="Eme L."/>
            <person name="Herman E."/>
            <person name="Klimes V."/>
            <person name="Arias M.C."/>
            <person name="Elias M."/>
            <person name="Hilliou F."/>
            <person name="Klute M."/>
            <person name="Malik S.-B."/>
            <person name="Pightling A."/>
            <person name="Rachubinski R."/>
            <person name="Salas D."/>
            <person name="Schlacht A."/>
            <person name="Suga H."/>
            <person name="Archibald J."/>
            <person name="Ball S.G."/>
            <person name="Clark G."/>
            <person name="Dacks J."/>
            <person name="Van Der Giezen M."/>
            <person name="Tsaousis A."/>
            <person name="Roger A."/>
        </authorList>
    </citation>
    <scope>NUCLEOTIDE SEQUENCE [LARGE SCALE GENOMIC DNA]</scope>
    <source>
        <strain evidence="13">ATCC 50177 / NandII</strain>
    </source>
</reference>
<dbReference type="EMBL" id="LXWW01000129">
    <property type="protein sequence ID" value="OAO15600.1"/>
    <property type="molecule type" value="Genomic_DNA"/>
</dbReference>
<comment type="subcellular location">
    <subcellularLocation>
        <location evidence="2">Cytoplasm</location>
    </subcellularLocation>
    <subcellularLocation>
        <location evidence="1">Nucleus</location>
    </subcellularLocation>
</comment>
<feature type="domain" description="Sm" evidence="11">
    <location>
        <begin position="4"/>
        <end position="92"/>
    </location>
</feature>
<evidence type="ECO:0000256" key="5">
    <source>
        <dbReference type="ARBA" id="ARBA00022664"/>
    </source>
</evidence>
<evidence type="ECO:0000256" key="8">
    <source>
        <dbReference type="ARBA" id="ARBA00023242"/>
    </source>
</evidence>
<dbReference type="PROSITE" id="PS52002">
    <property type="entry name" value="SM"/>
    <property type="match status" value="1"/>
</dbReference>
<keyword evidence="8" id="KW-0539">Nucleus</keyword>
<evidence type="ECO:0000256" key="1">
    <source>
        <dbReference type="ARBA" id="ARBA00004123"/>
    </source>
</evidence>
<dbReference type="Proteomes" id="UP000078348">
    <property type="component" value="Unassembled WGS sequence"/>
</dbReference>
<dbReference type="PANTHER" id="PTHR10701">
    <property type="entry name" value="SMALL NUCLEAR RIBONUCLEOPROTEIN-ASSOCIATED PROTEIN B AND N"/>
    <property type="match status" value="1"/>
</dbReference>
<keyword evidence="9 12" id="KW-0687">Ribonucleoprotein</keyword>
<evidence type="ECO:0000256" key="6">
    <source>
        <dbReference type="ARBA" id="ARBA00022884"/>
    </source>
</evidence>
<dbReference type="GO" id="GO:0071013">
    <property type="term" value="C:catalytic step 2 spliceosome"/>
    <property type="evidence" value="ECO:0007669"/>
    <property type="project" value="TreeGrafter"/>
</dbReference>
<dbReference type="GO" id="GO:0000398">
    <property type="term" value="P:mRNA splicing, via spliceosome"/>
    <property type="evidence" value="ECO:0007669"/>
    <property type="project" value="TreeGrafter"/>
</dbReference>
<evidence type="ECO:0000256" key="10">
    <source>
        <dbReference type="ARBA" id="ARBA00041355"/>
    </source>
</evidence>
<dbReference type="GO" id="GO:0005737">
    <property type="term" value="C:cytoplasm"/>
    <property type="evidence" value="ECO:0007669"/>
    <property type="project" value="UniProtKB-SubCell"/>
</dbReference>
<dbReference type="InterPro" id="IPR047575">
    <property type="entry name" value="Sm"/>
</dbReference>
<keyword evidence="4" id="KW-0963">Cytoplasm</keyword>
<dbReference type="InterPro" id="IPR050914">
    <property type="entry name" value="snRNP_SmB/NAA38-like"/>
</dbReference>
<evidence type="ECO:0000256" key="2">
    <source>
        <dbReference type="ARBA" id="ARBA00004496"/>
    </source>
</evidence>
<dbReference type="OrthoDB" id="2020720at2759"/>
<evidence type="ECO:0000256" key="4">
    <source>
        <dbReference type="ARBA" id="ARBA00022490"/>
    </source>
</evidence>
<accession>A0A196SEW6</accession>
<dbReference type="InterPro" id="IPR001163">
    <property type="entry name" value="Sm_dom_euk/arc"/>
</dbReference>
<keyword evidence="13" id="KW-1185">Reference proteome</keyword>
<comment type="similarity">
    <text evidence="3">Belongs to the snRNP SmB/SmN family.</text>
</comment>
<dbReference type="GO" id="GO:0071004">
    <property type="term" value="C:U2-type prespliceosome"/>
    <property type="evidence" value="ECO:0007669"/>
    <property type="project" value="TreeGrafter"/>
</dbReference>
<evidence type="ECO:0000256" key="7">
    <source>
        <dbReference type="ARBA" id="ARBA00023187"/>
    </source>
</evidence>
<proteinExistence type="inferred from homology"/>
<dbReference type="GO" id="GO:0046540">
    <property type="term" value="C:U4/U6 x U5 tri-snRNP complex"/>
    <property type="evidence" value="ECO:0007669"/>
    <property type="project" value="TreeGrafter"/>
</dbReference>
<evidence type="ECO:0000256" key="3">
    <source>
        <dbReference type="ARBA" id="ARBA00009123"/>
    </source>
</evidence>
<keyword evidence="5" id="KW-0507">mRNA processing</keyword>
<dbReference type="GO" id="GO:0005685">
    <property type="term" value="C:U1 snRNP"/>
    <property type="evidence" value="ECO:0007669"/>
    <property type="project" value="TreeGrafter"/>
</dbReference>
<sequence>MSGAKTGKMLNYVNYRMRVVIKENRTLVGTLMAFDKHMNLILGDCEEFRRIKSKSAAVDANGVIEEREEKNTLGLVLLRGENIISLQIEGPPPQDLPTQMAAAGPGMSRIAGRGMPAAPLNAAPQGLAGPVRGLGGPGASLMTGQVIANAPVTGSRASVPMGMPPRPGMMPPGMPPMGMPPGMPPMGMPTMGMPPRPGMMPPGMPMMGMPPRPGMIPGAPRPPAPQ</sequence>
<dbReference type="InterPro" id="IPR010920">
    <property type="entry name" value="LSM_dom_sf"/>
</dbReference>
<dbReference type="GO" id="GO:0005687">
    <property type="term" value="C:U4 snRNP"/>
    <property type="evidence" value="ECO:0007669"/>
    <property type="project" value="TreeGrafter"/>
</dbReference>
<name>A0A196SEW6_BLAHN</name>
<evidence type="ECO:0000259" key="11">
    <source>
        <dbReference type="PROSITE" id="PS52002"/>
    </source>
</evidence>
<dbReference type="GO" id="GO:0005686">
    <property type="term" value="C:U2 snRNP"/>
    <property type="evidence" value="ECO:0007669"/>
    <property type="project" value="TreeGrafter"/>
</dbReference>
<dbReference type="SMART" id="SM00651">
    <property type="entry name" value="Sm"/>
    <property type="match status" value="1"/>
</dbReference>